<dbReference type="Gene3D" id="3.30.2110.10">
    <property type="entry name" value="CbiD-like"/>
    <property type="match status" value="1"/>
</dbReference>
<evidence type="ECO:0000256" key="1">
    <source>
        <dbReference type="ARBA" id="ARBA00022573"/>
    </source>
</evidence>
<dbReference type="AlphaFoldDB" id="A0A839HAT8"/>
<evidence type="ECO:0000313" key="6">
    <source>
        <dbReference type="EMBL" id="MBB1126175.1"/>
    </source>
</evidence>
<accession>A0A839HAT8</accession>
<dbReference type="NCBIfam" id="NF000849">
    <property type="entry name" value="PRK00075.1-1"/>
    <property type="match status" value="1"/>
</dbReference>
<dbReference type="PANTHER" id="PTHR35863:SF1">
    <property type="entry name" value="COBALT-PRECORRIN-5B C(1)-METHYLTRANSFERASE"/>
    <property type="match status" value="1"/>
</dbReference>
<dbReference type="SUPFAM" id="SSF111342">
    <property type="entry name" value="CbiD-like"/>
    <property type="match status" value="1"/>
</dbReference>
<dbReference type="Proteomes" id="UP000548632">
    <property type="component" value="Unassembled WGS sequence"/>
</dbReference>
<evidence type="ECO:0000256" key="3">
    <source>
        <dbReference type="ARBA" id="ARBA00022679"/>
    </source>
</evidence>
<dbReference type="InterPro" id="IPR002748">
    <property type="entry name" value="CbiD"/>
</dbReference>
<dbReference type="RefSeq" id="WP_182583800.1">
    <property type="nucleotide sequence ID" value="NZ_JABVCQ010000014.1"/>
</dbReference>
<dbReference type="PANTHER" id="PTHR35863">
    <property type="entry name" value="COBALT-PRECORRIN-5B C(1)-METHYLTRANSFERASE"/>
    <property type="match status" value="1"/>
</dbReference>
<dbReference type="GO" id="GO:0008168">
    <property type="term" value="F:methyltransferase activity"/>
    <property type="evidence" value="ECO:0007669"/>
    <property type="project" value="UniProtKB-UniRule"/>
</dbReference>
<dbReference type="UniPathway" id="UPA00148">
    <property type="reaction ID" value="UER00227"/>
</dbReference>
<evidence type="ECO:0000256" key="2">
    <source>
        <dbReference type="ARBA" id="ARBA00022603"/>
    </source>
</evidence>
<dbReference type="Pfam" id="PF01888">
    <property type="entry name" value="CbiD"/>
    <property type="match status" value="1"/>
</dbReference>
<dbReference type="GO" id="GO:0019251">
    <property type="term" value="P:anaerobic cobalamin biosynthetic process"/>
    <property type="evidence" value="ECO:0007669"/>
    <property type="project" value="UniProtKB-UniRule"/>
</dbReference>
<comment type="pathway">
    <text evidence="5">Cofactor biosynthesis; adenosylcobalamin biosynthesis; cob(II)yrinate a,c-diamide from sirohydrochlorin (anaerobic route): step 6/10.</text>
</comment>
<keyword evidence="3 5" id="KW-0808">Transferase</keyword>
<reference evidence="6 7" key="1">
    <citation type="journal article" date="2020" name="Arch. Microbiol.">
        <title>The genome sequence of the giant phototrophic gammaproteobacterium Thiospirillum jenense gives insight into its physiological properties and phylogenetic relationships.</title>
        <authorList>
            <person name="Imhoff J.F."/>
            <person name="Meyer T.E."/>
            <person name="Kyndt J.A."/>
        </authorList>
    </citation>
    <scope>NUCLEOTIDE SEQUENCE [LARGE SCALE GENOMIC DNA]</scope>
    <source>
        <strain evidence="6 7">DSM 216</strain>
    </source>
</reference>
<organism evidence="6 7">
    <name type="scientific">Thiospirillum jenense</name>
    <dbReference type="NCBI Taxonomy" id="1653858"/>
    <lineage>
        <taxon>Bacteria</taxon>
        <taxon>Pseudomonadati</taxon>
        <taxon>Pseudomonadota</taxon>
        <taxon>Gammaproteobacteria</taxon>
        <taxon>Chromatiales</taxon>
        <taxon>Chromatiaceae</taxon>
        <taxon>Thiospirillum</taxon>
    </lineage>
</organism>
<dbReference type="EMBL" id="JABVCQ010000014">
    <property type="protein sequence ID" value="MBB1126175.1"/>
    <property type="molecule type" value="Genomic_DNA"/>
</dbReference>
<evidence type="ECO:0000313" key="7">
    <source>
        <dbReference type="Proteomes" id="UP000548632"/>
    </source>
</evidence>
<dbReference type="InterPro" id="IPR036074">
    <property type="entry name" value="CbiD_sf"/>
</dbReference>
<proteinExistence type="inferred from homology"/>
<keyword evidence="7" id="KW-1185">Reference proteome</keyword>
<dbReference type="HAMAP" id="MF_00787">
    <property type="entry name" value="CbiD"/>
    <property type="match status" value="1"/>
</dbReference>
<gene>
    <name evidence="5" type="primary">cbiD</name>
    <name evidence="6" type="ORF">HUK38_08015</name>
</gene>
<dbReference type="PIRSF" id="PIRSF026782">
    <property type="entry name" value="CbiD"/>
    <property type="match status" value="1"/>
</dbReference>
<keyword evidence="2 5" id="KW-0489">Methyltransferase</keyword>
<comment type="caution">
    <text evidence="6">The sequence shown here is derived from an EMBL/GenBank/DDBJ whole genome shotgun (WGS) entry which is preliminary data.</text>
</comment>
<dbReference type="EC" id="2.1.1.195" evidence="5"/>
<name>A0A839HAT8_9GAMM</name>
<comment type="catalytic activity">
    <reaction evidence="5">
        <text>Co-precorrin-5B + S-adenosyl-L-methionine = Co-precorrin-6A + S-adenosyl-L-homocysteine</text>
        <dbReference type="Rhea" id="RHEA:26285"/>
        <dbReference type="ChEBI" id="CHEBI:57856"/>
        <dbReference type="ChEBI" id="CHEBI:59789"/>
        <dbReference type="ChEBI" id="CHEBI:60063"/>
        <dbReference type="ChEBI" id="CHEBI:60064"/>
        <dbReference type="EC" id="2.1.1.195"/>
    </reaction>
</comment>
<keyword evidence="1 5" id="KW-0169">Cobalamin biosynthesis</keyword>
<comment type="similarity">
    <text evidence="5">Belongs to the CbiD family.</text>
</comment>
<dbReference type="NCBIfam" id="TIGR00312">
    <property type="entry name" value="cbiD"/>
    <property type="match status" value="1"/>
</dbReference>
<evidence type="ECO:0000256" key="4">
    <source>
        <dbReference type="ARBA" id="ARBA00022691"/>
    </source>
</evidence>
<dbReference type="GO" id="GO:0032259">
    <property type="term" value="P:methylation"/>
    <property type="evidence" value="ECO:0007669"/>
    <property type="project" value="UniProtKB-KW"/>
</dbReference>
<protein>
    <recommendedName>
        <fullName evidence="5">Cobalt-precorrin-5B C(1)-methyltransferase</fullName>
        <ecNumber evidence="5">2.1.1.195</ecNumber>
    </recommendedName>
    <alternativeName>
        <fullName evidence="5">Cobalt-precorrin-6A synthase</fullName>
    </alternativeName>
</protein>
<keyword evidence="4 5" id="KW-0949">S-adenosyl-L-methionine</keyword>
<comment type="function">
    <text evidence="5">Catalyzes the methylation of C-1 in cobalt-precorrin-5B to form cobalt-precorrin-6A.</text>
</comment>
<evidence type="ECO:0000256" key="5">
    <source>
        <dbReference type="HAMAP-Rule" id="MF_00787"/>
    </source>
</evidence>
<sequence length="372" mass="39200">MNESPRPRSRGRGNRTGYTTGANAAAAATAATLGLITGQVPNSVNCRLPNRQMVTFSIADSNYNGDSAQAVVIKDAGDDPDVTHGAQLIATVRRIQHAAGVIQLTGGAGIGIVTQPGLGLTIGEHAINPVPRRNITANVKAVAAPLFIGGMGLKIELTVPDGERLAQHTLNARLGILNGISILGTTGIVRPYSTAAFRASLIQAIQVAAYQPHKTVVFSTGGRTEHAAQAWYSTLPPMSFIQMGDFIKAAFTAALRHGMTQIIISAMIGKLTKIAQGLTVTHAWRAPLDRELIAQVAAEVGAPAAIVTAIRAQMTARFAAEQLQLLGLNVALHQAMAQRAWQQLRRQYPGDYQLQILACDLNGEGAGVVGDY</sequence>